<dbReference type="Proteomes" id="UP000516117">
    <property type="component" value="Chromosome"/>
</dbReference>
<sequence>MGGGRDAARHDGAGVPGPRGLNGDVYFWVRVNETVDESTEIEYTFGSVTTEVTVTPPVAPCTDDCDFEWGYWKGGSIDYENNIITWWVQVNAEEGGMRGGEVVKVLDIPDQNQELILTENCGFRRYVAGFC</sequence>
<evidence type="ECO:0000313" key="1">
    <source>
        <dbReference type="EMBL" id="QNP55934.1"/>
    </source>
</evidence>
<dbReference type="EMBL" id="CP060789">
    <property type="protein sequence ID" value="QNP55934.1"/>
    <property type="molecule type" value="Genomic_DNA"/>
</dbReference>
<protein>
    <submittedName>
        <fullName evidence="1">Uncharacterized protein</fullName>
    </submittedName>
</protein>
<organism evidence="1 2">
    <name type="scientific">Tessaracoccus defluvii</name>
    <dbReference type="NCBI Taxonomy" id="1285901"/>
    <lineage>
        <taxon>Bacteria</taxon>
        <taxon>Bacillati</taxon>
        <taxon>Actinomycetota</taxon>
        <taxon>Actinomycetes</taxon>
        <taxon>Propionibacteriales</taxon>
        <taxon>Propionibacteriaceae</taxon>
        <taxon>Tessaracoccus</taxon>
    </lineage>
</organism>
<name>A0A7H0H5W8_9ACTN</name>
<reference evidence="1 2" key="1">
    <citation type="submission" date="2020-08" db="EMBL/GenBank/DDBJ databases">
        <title>Genome sequence of Tessaracoccus defluvii JCM 17540T.</title>
        <authorList>
            <person name="Hyun D.-W."/>
            <person name="Bae J.-W."/>
        </authorList>
    </citation>
    <scope>NUCLEOTIDE SEQUENCE [LARGE SCALE GENOMIC DNA]</scope>
    <source>
        <strain evidence="1 2">JCM 17540</strain>
    </source>
</reference>
<dbReference type="KEGG" id="tdf:H9L22_17885"/>
<accession>A0A7H0H5W8</accession>
<keyword evidence="2" id="KW-1185">Reference proteome</keyword>
<gene>
    <name evidence="1" type="ORF">H9L22_17885</name>
</gene>
<proteinExistence type="predicted"/>
<dbReference type="Gene3D" id="2.60.40.740">
    <property type="match status" value="1"/>
</dbReference>
<dbReference type="AlphaFoldDB" id="A0A7H0H5W8"/>
<evidence type="ECO:0000313" key="2">
    <source>
        <dbReference type="Proteomes" id="UP000516117"/>
    </source>
</evidence>
<dbReference type="RefSeq" id="WP_187721054.1">
    <property type="nucleotide sequence ID" value="NZ_CP060789.1"/>
</dbReference>